<dbReference type="InterPro" id="IPR052509">
    <property type="entry name" value="Metal_resp_DNA-bind_regulator"/>
</dbReference>
<dbReference type="Gene3D" id="1.10.10.10">
    <property type="entry name" value="Winged helix-like DNA-binding domain superfamily/Winged helix DNA-binding domain"/>
    <property type="match status" value="1"/>
</dbReference>
<dbReference type="SUPFAM" id="SSF46785">
    <property type="entry name" value="Winged helix' DNA-binding domain"/>
    <property type="match status" value="1"/>
</dbReference>
<dbReference type="AlphaFoldDB" id="A0A2T3FZN1"/>
<protein>
    <submittedName>
        <fullName evidence="2 3">Transcriptional regulator</fullName>
    </submittedName>
</protein>
<dbReference type="EMBL" id="PYLP01000005">
    <property type="protein sequence ID" value="PST40740.1"/>
    <property type="molecule type" value="Genomic_DNA"/>
</dbReference>
<accession>A0A2T3FZN1</accession>
<sequence>MARREFETLTPQMFYILLALYDPLCGLEIMEKVNEMSEGDVKVGAGTLYALLPRFENEGYIKLVKEENKRKVYLITNNGKRKLESEKERMQKQIILFMKRDYEDEI</sequence>
<dbReference type="InterPro" id="IPR005149">
    <property type="entry name" value="Tscrpt_reg_PadR_N"/>
</dbReference>
<reference evidence="4" key="1">
    <citation type="submission" date="2018-03" db="EMBL/GenBank/DDBJ databases">
        <title>Lachnoclostridium SNUG30370 gen.nov., sp.nov., isolated from human faeces.</title>
        <authorList>
            <person name="Seo B."/>
            <person name="Jeon K."/>
            <person name="Ko G."/>
        </authorList>
    </citation>
    <scope>NUCLEOTIDE SEQUENCE [LARGE SCALE GENOMIC DNA]</scope>
    <source>
        <strain evidence="4">SNUG30370</strain>
    </source>
</reference>
<feature type="domain" description="Transcription regulator PadR N-terminal" evidence="1">
    <location>
        <begin position="22"/>
        <end position="84"/>
    </location>
</feature>
<name>A0A2T3FZN1_9FIRM</name>
<comment type="caution">
    <text evidence="3">The sequence shown here is derived from an EMBL/GenBank/DDBJ whole genome shotgun (WGS) entry which is preliminary data.</text>
</comment>
<evidence type="ECO:0000313" key="4">
    <source>
        <dbReference type="Proteomes" id="UP000241201"/>
    </source>
</evidence>
<dbReference type="RefSeq" id="WP_106987732.1">
    <property type="nucleotide sequence ID" value="NZ_DAWBWI010000139.1"/>
</dbReference>
<dbReference type="Proteomes" id="UP000241201">
    <property type="component" value="Unassembled WGS sequence"/>
</dbReference>
<dbReference type="EMBL" id="JAJDKZ010000037">
    <property type="protein sequence ID" value="MCB8611131.1"/>
    <property type="molecule type" value="Genomic_DNA"/>
</dbReference>
<evidence type="ECO:0000313" key="2">
    <source>
        <dbReference type="EMBL" id="MCB8611131.1"/>
    </source>
</evidence>
<gene>
    <name evidence="3" type="ORF">C7U55_05610</name>
    <name evidence="2" type="ORF">LJD69_11075</name>
</gene>
<keyword evidence="4" id="KW-1185">Reference proteome</keyword>
<dbReference type="InterPro" id="IPR036388">
    <property type="entry name" value="WH-like_DNA-bd_sf"/>
</dbReference>
<dbReference type="Pfam" id="PF03551">
    <property type="entry name" value="PadR"/>
    <property type="match status" value="1"/>
</dbReference>
<dbReference type="PANTHER" id="PTHR33169:SF13">
    <property type="entry name" value="PADR-FAMILY TRANSCRIPTIONAL REGULATOR"/>
    <property type="match status" value="1"/>
</dbReference>
<dbReference type="InterPro" id="IPR036390">
    <property type="entry name" value="WH_DNA-bd_sf"/>
</dbReference>
<evidence type="ECO:0000313" key="3">
    <source>
        <dbReference type="EMBL" id="PST40740.1"/>
    </source>
</evidence>
<organism evidence="3 4">
    <name type="scientific">Faecalibacillus faecis</name>
    <dbReference type="NCBI Taxonomy" id="1982628"/>
    <lineage>
        <taxon>Bacteria</taxon>
        <taxon>Bacillati</taxon>
        <taxon>Bacillota</taxon>
        <taxon>Erysipelotrichia</taxon>
        <taxon>Erysipelotrichales</taxon>
        <taxon>Coprobacillaceae</taxon>
        <taxon>Faecalibacillus</taxon>
    </lineage>
</organism>
<evidence type="ECO:0000259" key="1">
    <source>
        <dbReference type="Pfam" id="PF03551"/>
    </source>
</evidence>
<dbReference type="PANTHER" id="PTHR33169">
    <property type="entry name" value="PADR-FAMILY TRANSCRIPTIONAL REGULATOR"/>
    <property type="match status" value="1"/>
</dbReference>
<dbReference type="Proteomes" id="UP001198439">
    <property type="component" value="Unassembled WGS sequence"/>
</dbReference>
<reference evidence="2" key="3">
    <citation type="submission" date="2021-10" db="EMBL/GenBank/DDBJ databases">
        <title>Collection of gut derived symbiotic bacterial strains cultured from healthy donors.</title>
        <authorList>
            <person name="Lin H."/>
            <person name="Littmann E."/>
            <person name="Kohout C."/>
            <person name="Pamer E.G."/>
        </authorList>
    </citation>
    <scope>NUCLEOTIDE SEQUENCE</scope>
    <source>
        <strain evidence="2">DFI.4.48</strain>
    </source>
</reference>
<proteinExistence type="predicted"/>
<reference evidence="3" key="2">
    <citation type="journal article" date="2019" name="Int. J. Syst. Evol. Microbiol.">
        <title>Faecalibacillus intestinalis gen. nov., sp. nov. and Faecalibacillus faecis sp. nov., isolated from human faeces.</title>
        <authorList>
            <person name="Seo B."/>
            <person name="Jeon K."/>
            <person name="Baek I."/>
            <person name="Lee Y.M."/>
            <person name="Baek K."/>
            <person name="Ko G."/>
        </authorList>
    </citation>
    <scope>NUCLEOTIDE SEQUENCE</scope>
    <source>
        <strain evidence="3">SNUG30370</strain>
    </source>
</reference>
<dbReference type="GeneID" id="77470569"/>